<keyword evidence="2" id="KW-0812">Transmembrane</keyword>
<accession>A0AAN7QJ33</accession>
<feature type="transmembrane region" description="Helical" evidence="2">
    <location>
        <begin position="80"/>
        <end position="103"/>
    </location>
</feature>
<sequence length="201" mass="22898">MREEANCMRGQPTLQQPLQRFPRKSSKGRAGAELPASCCLLSWPWPSKRDDIEWGTPINVLLKLWHKLEIIIFFKEASPLYFLLHFSLLSLLIPSFSVNGFALVRLSAVRPLWPLYRYSSRVIFGLASLVLAIHVPPRTSDSMAEEEMESTEIDRSPPDTRRKRDREAGAPDYQGVRMRARGSGSPRSRSLVRRPRSGSVH</sequence>
<keyword evidence="2" id="KW-1133">Transmembrane helix</keyword>
<keyword evidence="4" id="KW-1185">Reference proteome</keyword>
<organism evidence="3 4">
    <name type="scientific">Trapa natans</name>
    <name type="common">Water chestnut</name>
    <dbReference type="NCBI Taxonomy" id="22666"/>
    <lineage>
        <taxon>Eukaryota</taxon>
        <taxon>Viridiplantae</taxon>
        <taxon>Streptophyta</taxon>
        <taxon>Embryophyta</taxon>
        <taxon>Tracheophyta</taxon>
        <taxon>Spermatophyta</taxon>
        <taxon>Magnoliopsida</taxon>
        <taxon>eudicotyledons</taxon>
        <taxon>Gunneridae</taxon>
        <taxon>Pentapetalae</taxon>
        <taxon>rosids</taxon>
        <taxon>malvids</taxon>
        <taxon>Myrtales</taxon>
        <taxon>Lythraceae</taxon>
        <taxon>Trapa</taxon>
    </lineage>
</organism>
<evidence type="ECO:0000256" key="1">
    <source>
        <dbReference type="SAM" id="MobiDB-lite"/>
    </source>
</evidence>
<feature type="compositionally biased region" description="Basic and acidic residues" evidence="1">
    <location>
        <begin position="152"/>
        <end position="169"/>
    </location>
</feature>
<protein>
    <submittedName>
        <fullName evidence="3">Uncharacterized protein</fullName>
    </submittedName>
</protein>
<evidence type="ECO:0000313" key="3">
    <source>
        <dbReference type="EMBL" id="KAK4769457.1"/>
    </source>
</evidence>
<dbReference type="AlphaFoldDB" id="A0AAN7QJ33"/>
<proteinExistence type="predicted"/>
<dbReference type="Proteomes" id="UP001346149">
    <property type="component" value="Unassembled WGS sequence"/>
</dbReference>
<dbReference type="EMBL" id="JAXQNO010000021">
    <property type="protein sequence ID" value="KAK4769457.1"/>
    <property type="molecule type" value="Genomic_DNA"/>
</dbReference>
<feature type="region of interest" description="Disordered" evidence="1">
    <location>
        <begin position="141"/>
        <end position="201"/>
    </location>
</feature>
<reference evidence="3 4" key="1">
    <citation type="journal article" date="2023" name="Hortic Res">
        <title>Pangenome of water caltrop reveals structural variations and asymmetric subgenome divergence after allopolyploidization.</title>
        <authorList>
            <person name="Zhang X."/>
            <person name="Chen Y."/>
            <person name="Wang L."/>
            <person name="Yuan Y."/>
            <person name="Fang M."/>
            <person name="Shi L."/>
            <person name="Lu R."/>
            <person name="Comes H.P."/>
            <person name="Ma Y."/>
            <person name="Chen Y."/>
            <person name="Huang G."/>
            <person name="Zhou Y."/>
            <person name="Zheng Z."/>
            <person name="Qiu Y."/>
        </authorList>
    </citation>
    <scope>NUCLEOTIDE SEQUENCE [LARGE SCALE GENOMIC DNA]</scope>
    <source>
        <strain evidence="3">F231</strain>
    </source>
</reference>
<gene>
    <name evidence="3" type="ORF">SAY86_027607</name>
</gene>
<feature type="transmembrane region" description="Helical" evidence="2">
    <location>
        <begin position="115"/>
        <end position="135"/>
    </location>
</feature>
<keyword evidence="2" id="KW-0472">Membrane</keyword>
<name>A0AAN7QJ33_TRANT</name>
<feature type="compositionally biased region" description="Basic residues" evidence="1">
    <location>
        <begin position="190"/>
        <end position="201"/>
    </location>
</feature>
<evidence type="ECO:0000256" key="2">
    <source>
        <dbReference type="SAM" id="Phobius"/>
    </source>
</evidence>
<evidence type="ECO:0000313" key="4">
    <source>
        <dbReference type="Proteomes" id="UP001346149"/>
    </source>
</evidence>
<comment type="caution">
    <text evidence="3">The sequence shown here is derived from an EMBL/GenBank/DDBJ whole genome shotgun (WGS) entry which is preliminary data.</text>
</comment>